<proteinExistence type="predicted"/>
<name>A0ABR0F5W6_9PEZI</name>
<organism evidence="2 3">
    <name type="scientific">Podospora bellae-mahoneyi</name>
    <dbReference type="NCBI Taxonomy" id="2093777"/>
    <lineage>
        <taxon>Eukaryota</taxon>
        <taxon>Fungi</taxon>
        <taxon>Dikarya</taxon>
        <taxon>Ascomycota</taxon>
        <taxon>Pezizomycotina</taxon>
        <taxon>Sordariomycetes</taxon>
        <taxon>Sordariomycetidae</taxon>
        <taxon>Sordariales</taxon>
        <taxon>Podosporaceae</taxon>
        <taxon>Podospora</taxon>
    </lineage>
</organism>
<protein>
    <recommendedName>
        <fullName evidence="4">Transporter</fullName>
    </recommendedName>
</protein>
<reference evidence="2 3" key="1">
    <citation type="journal article" date="2023" name="bioRxiv">
        <title>High-quality genome assemblies of four members of thePodospora anserinaspecies complex.</title>
        <authorList>
            <person name="Ament-Velasquez S.L."/>
            <person name="Vogan A.A."/>
            <person name="Wallerman O."/>
            <person name="Hartmann F."/>
            <person name="Gautier V."/>
            <person name="Silar P."/>
            <person name="Giraud T."/>
            <person name="Johannesson H."/>
        </authorList>
    </citation>
    <scope>NUCLEOTIDE SEQUENCE [LARGE SCALE GENOMIC DNA]</scope>
    <source>
        <strain evidence="2 3">CBS 112042</strain>
    </source>
</reference>
<dbReference type="RefSeq" id="XP_062728344.1">
    <property type="nucleotide sequence ID" value="XM_062873188.1"/>
</dbReference>
<gene>
    <name evidence="2" type="ORF">QC761_0107500</name>
</gene>
<accession>A0ABR0F5W6</accession>
<evidence type="ECO:0000256" key="1">
    <source>
        <dbReference type="SAM" id="Phobius"/>
    </source>
</evidence>
<keyword evidence="1" id="KW-0472">Membrane</keyword>
<evidence type="ECO:0008006" key="4">
    <source>
        <dbReference type="Google" id="ProtNLM"/>
    </source>
</evidence>
<evidence type="ECO:0000313" key="3">
    <source>
        <dbReference type="Proteomes" id="UP001322138"/>
    </source>
</evidence>
<sequence>MNTYRHYGAEELEEDKSLPTNLVRSMSSLLILRLAPRKLAQTLDKGTFQGVLLLYLMVVVVVSLVGRI</sequence>
<keyword evidence="1" id="KW-0812">Transmembrane</keyword>
<evidence type="ECO:0000313" key="2">
    <source>
        <dbReference type="EMBL" id="KAK4639368.1"/>
    </source>
</evidence>
<keyword evidence="3" id="KW-1185">Reference proteome</keyword>
<feature type="transmembrane region" description="Helical" evidence="1">
    <location>
        <begin position="46"/>
        <end position="66"/>
    </location>
</feature>
<dbReference type="Proteomes" id="UP001322138">
    <property type="component" value="Unassembled WGS sequence"/>
</dbReference>
<dbReference type="EMBL" id="JAFFGZ010000009">
    <property type="protein sequence ID" value="KAK4639368.1"/>
    <property type="molecule type" value="Genomic_DNA"/>
</dbReference>
<dbReference type="GeneID" id="87892583"/>
<keyword evidence="1" id="KW-1133">Transmembrane helix</keyword>
<comment type="caution">
    <text evidence="2">The sequence shown here is derived from an EMBL/GenBank/DDBJ whole genome shotgun (WGS) entry which is preliminary data.</text>
</comment>